<evidence type="ECO:0000313" key="3">
    <source>
        <dbReference type="Proteomes" id="UP000789706"/>
    </source>
</evidence>
<name>A0A9N9D5V9_9GLOM</name>
<feature type="compositionally biased region" description="Polar residues" evidence="1">
    <location>
        <begin position="1"/>
        <end position="25"/>
    </location>
</feature>
<dbReference type="AlphaFoldDB" id="A0A9N9D5V9"/>
<proteinExistence type="predicted"/>
<keyword evidence="3" id="KW-1185">Reference proteome</keyword>
<feature type="non-terminal residue" evidence="2">
    <location>
        <position position="320"/>
    </location>
</feature>
<dbReference type="Proteomes" id="UP000789706">
    <property type="component" value="Unassembled WGS sequence"/>
</dbReference>
<sequence length="320" mass="36867">DTSKQMSENASDISDTTSNSGVCQKSKTRKSLEDEEIDEFLNLKCKERKSEEIIQAIKEKKLWDQDLSSINQDQTRKDMYILNQKSPIVQKIEQGIIQEVILFIQKEKILTSLTNTPKTQDSNIEVSEDKNGCELAQLFSDAKIVEGKTIKAKQKEIIYWCTYRKLSKSTQENAKSWKRLQIFKKIIDPTIKKKIKGIGIDKVYRILYGTRSISELTDTQILNIINRIASIMTKNKENSHDQNYVTTETKKTLSETEKVIIAVQSLSEAQVRVSNKISNSPVYPNKTHLYQPEAGLRQYAIEYEMDPEKFSVITVDKKKR</sequence>
<dbReference type="EMBL" id="CAJVPK010003356">
    <property type="protein sequence ID" value="CAG8626353.1"/>
    <property type="molecule type" value="Genomic_DNA"/>
</dbReference>
<accession>A0A9N9D5V9</accession>
<organism evidence="2 3">
    <name type="scientific">Diversispora eburnea</name>
    <dbReference type="NCBI Taxonomy" id="1213867"/>
    <lineage>
        <taxon>Eukaryota</taxon>
        <taxon>Fungi</taxon>
        <taxon>Fungi incertae sedis</taxon>
        <taxon>Mucoromycota</taxon>
        <taxon>Glomeromycotina</taxon>
        <taxon>Glomeromycetes</taxon>
        <taxon>Diversisporales</taxon>
        <taxon>Diversisporaceae</taxon>
        <taxon>Diversispora</taxon>
    </lineage>
</organism>
<dbReference type="OrthoDB" id="2430975at2759"/>
<evidence type="ECO:0000256" key="1">
    <source>
        <dbReference type="SAM" id="MobiDB-lite"/>
    </source>
</evidence>
<comment type="caution">
    <text evidence="2">The sequence shown here is derived from an EMBL/GenBank/DDBJ whole genome shotgun (WGS) entry which is preliminary data.</text>
</comment>
<feature type="region of interest" description="Disordered" evidence="1">
    <location>
        <begin position="1"/>
        <end position="31"/>
    </location>
</feature>
<reference evidence="2" key="1">
    <citation type="submission" date="2021-06" db="EMBL/GenBank/DDBJ databases">
        <authorList>
            <person name="Kallberg Y."/>
            <person name="Tangrot J."/>
            <person name="Rosling A."/>
        </authorList>
    </citation>
    <scope>NUCLEOTIDE SEQUENCE</scope>
    <source>
        <strain evidence="2">AZ414A</strain>
    </source>
</reference>
<gene>
    <name evidence="2" type="ORF">DEBURN_LOCUS10581</name>
</gene>
<evidence type="ECO:0000313" key="2">
    <source>
        <dbReference type="EMBL" id="CAG8626353.1"/>
    </source>
</evidence>
<protein>
    <submittedName>
        <fullName evidence="2">178_t:CDS:1</fullName>
    </submittedName>
</protein>